<organism evidence="1 2">
    <name type="scientific">Geodia barretti</name>
    <name type="common">Barrett's horny sponge</name>
    <dbReference type="NCBI Taxonomy" id="519541"/>
    <lineage>
        <taxon>Eukaryota</taxon>
        <taxon>Metazoa</taxon>
        <taxon>Porifera</taxon>
        <taxon>Demospongiae</taxon>
        <taxon>Heteroscleromorpha</taxon>
        <taxon>Tetractinellida</taxon>
        <taxon>Astrophorina</taxon>
        <taxon>Geodiidae</taxon>
        <taxon>Geodia</taxon>
    </lineage>
</organism>
<dbReference type="EMBL" id="CASHTH010001651">
    <property type="protein sequence ID" value="CAI8017730.1"/>
    <property type="molecule type" value="Genomic_DNA"/>
</dbReference>
<accession>A0AA35RU20</accession>
<feature type="non-terminal residue" evidence="1">
    <location>
        <position position="1"/>
    </location>
</feature>
<dbReference type="Gene3D" id="2.60.40.2030">
    <property type="match status" value="1"/>
</dbReference>
<evidence type="ECO:0000313" key="2">
    <source>
        <dbReference type="Proteomes" id="UP001174909"/>
    </source>
</evidence>
<dbReference type="InterPro" id="IPR038081">
    <property type="entry name" value="CalX-like_sf"/>
</dbReference>
<comment type="caution">
    <text evidence="1">The sequence shown here is derived from an EMBL/GenBank/DDBJ whole genome shotgun (WGS) entry which is preliminary data.</text>
</comment>
<sequence length="381" mass="41151">MAGVRVQVNGDSIRDFSLFFIQEGAPQQMLTVMAGEQGILFPMISNPDDEIALQDDRTFRLGLLPLEEFQDRINVGGQSQTDPQTFAEANVTIVDNDGVTVSFSQSVYTTQENMSLMITLSLDHGIATDFYVDVTADLTPGAPLAYLSLSTPVNDVFKVNFMASNSPESRSFLLTPVDDTKSEEPDEVATLSLAAVSDGRVAFGSNAQLIIEDDEGFGIYLLTHLALCKEQVLSNKVRNPPFLCGDMIMVCNALSLSCILMLATTTGSIFPCAGDVGFRVESYTFMEDDGVGRVVVDGPSNFPGGIFSVQISGGPGRQPGASGENVDRNLTSFPAVVTFDITNDDFALEPMERYTLRLTASDPIIPISRAETEILIVDDDC</sequence>
<evidence type="ECO:0000313" key="1">
    <source>
        <dbReference type="EMBL" id="CAI8017730.1"/>
    </source>
</evidence>
<proteinExistence type="predicted"/>
<gene>
    <name evidence="1" type="ORF">GBAR_LOCUS10719</name>
</gene>
<dbReference type="SUPFAM" id="SSF141072">
    <property type="entry name" value="CalX-like"/>
    <property type="match status" value="1"/>
</dbReference>
<reference evidence="1" key="1">
    <citation type="submission" date="2023-03" db="EMBL/GenBank/DDBJ databases">
        <authorList>
            <person name="Steffen K."/>
            <person name="Cardenas P."/>
        </authorList>
    </citation>
    <scope>NUCLEOTIDE SEQUENCE</scope>
</reference>
<name>A0AA35RU20_GEOBA</name>
<protein>
    <submittedName>
        <fullName evidence="1">Uncharacterized protein</fullName>
    </submittedName>
</protein>
<dbReference type="Proteomes" id="UP001174909">
    <property type="component" value="Unassembled WGS sequence"/>
</dbReference>
<keyword evidence="2" id="KW-1185">Reference proteome</keyword>
<dbReference type="AlphaFoldDB" id="A0AA35RU20"/>